<accession>A0A919P8A5</accession>
<comment type="caution">
    <text evidence="1">The sequence shown here is derived from an EMBL/GenBank/DDBJ whole genome shotgun (WGS) entry which is preliminary data.</text>
</comment>
<keyword evidence="2" id="KW-1185">Reference proteome</keyword>
<dbReference type="InterPro" id="IPR021295">
    <property type="entry name" value="DUF2867"/>
</dbReference>
<evidence type="ECO:0008006" key="3">
    <source>
        <dbReference type="Google" id="ProtNLM"/>
    </source>
</evidence>
<organism evidence="1 2">
    <name type="scientific">Cellulomonas chitinilytica</name>
    <dbReference type="NCBI Taxonomy" id="398759"/>
    <lineage>
        <taxon>Bacteria</taxon>
        <taxon>Bacillati</taxon>
        <taxon>Actinomycetota</taxon>
        <taxon>Actinomycetes</taxon>
        <taxon>Micrococcales</taxon>
        <taxon>Cellulomonadaceae</taxon>
        <taxon>Cellulomonas</taxon>
    </lineage>
</organism>
<gene>
    <name evidence="1" type="ORF">Cch01nite_41400</name>
</gene>
<proteinExistence type="predicted"/>
<evidence type="ECO:0000313" key="1">
    <source>
        <dbReference type="EMBL" id="GIG23416.1"/>
    </source>
</evidence>
<name>A0A919P8A5_9CELL</name>
<dbReference type="EMBL" id="BONK01000019">
    <property type="protein sequence ID" value="GIG23416.1"/>
    <property type="molecule type" value="Genomic_DNA"/>
</dbReference>
<dbReference type="Proteomes" id="UP000632740">
    <property type="component" value="Unassembled WGS sequence"/>
</dbReference>
<dbReference type="AlphaFoldDB" id="A0A919P8A5"/>
<dbReference type="Pfam" id="PF11066">
    <property type="entry name" value="DUF2867"/>
    <property type="match status" value="1"/>
</dbReference>
<sequence>MRLEDTEYTGRPWRLHEVAADFEVEDVWQMPTPGGPDDLDRLVRSFALGDGSVVSGGVVGLLFAARWRLGAIFGWDAPGTGVGTRVPSLRERLPDDLAAGPRGPDPSSLPFTSVFQTHDEWVAELANGTVHALLHLGWVPDDAGVYRAQMTALVRPNGWGGRVYMAFIAPFRRLVVYPRMFRAIDRRWQASTGA</sequence>
<dbReference type="RefSeq" id="WP_203758422.1">
    <property type="nucleotide sequence ID" value="NZ_BONK01000019.1"/>
</dbReference>
<reference evidence="1" key="1">
    <citation type="submission" date="2021-01" db="EMBL/GenBank/DDBJ databases">
        <title>Whole genome shotgun sequence of Cellulomonas chitinilytica NBRC 110799.</title>
        <authorList>
            <person name="Komaki H."/>
            <person name="Tamura T."/>
        </authorList>
    </citation>
    <scope>NUCLEOTIDE SEQUENCE</scope>
    <source>
        <strain evidence="1">NBRC 110799</strain>
    </source>
</reference>
<protein>
    <recommendedName>
        <fullName evidence="3">DUF2867 domain-containing protein</fullName>
    </recommendedName>
</protein>
<evidence type="ECO:0000313" key="2">
    <source>
        <dbReference type="Proteomes" id="UP000632740"/>
    </source>
</evidence>